<organism evidence="8 9">
    <name type="scientific">Opisthorchis felineus</name>
    <dbReference type="NCBI Taxonomy" id="147828"/>
    <lineage>
        <taxon>Eukaryota</taxon>
        <taxon>Metazoa</taxon>
        <taxon>Spiralia</taxon>
        <taxon>Lophotrochozoa</taxon>
        <taxon>Platyhelminthes</taxon>
        <taxon>Trematoda</taxon>
        <taxon>Digenea</taxon>
        <taxon>Opisthorchiida</taxon>
        <taxon>Opisthorchiata</taxon>
        <taxon>Opisthorchiidae</taxon>
        <taxon>Opisthorchis</taxon>
    </lineage>
</organism>
<evidence type="ECO:0000256" key="2">
    <source>
        <dbReference type="ARBA" id="ARBA00022692"/>
    </source>
</evidence>
<evidence type="ECO:0000313" key="9">
    <source>
        <dbReference type="Proteomes" id="UP000308267"/>
    </source>
</evidence>
<dbReference type="PANTHER" id="PTHR46641">
    <property type="entry name" value="FMRFAMIDE RECEPTOR-RELATED"/>
    <property type="match status" value="1"/>
</dbReference>
<dbReference type="OrthoDB" id="6236815at2759"/>
<dbReference type="InterPro" id="IPR000276">
    <property type="entry name" value="GPCR_Rhodpsn"/>
</dbReference>
<name>A0A4S2M0Y4_OPIFE</name>
<feature type="transmembrane region" description="Helical" evidence="6">
    <location>
        <begin position="22"/>
        <end position="47"/>
    </location>
</feature>
<evidence type="ECO:0000256" key="4">
    <source>
        <dbReference type="ARBA" id="ARBA00023136"/>
    </source>
</evidence>
<dbReference type="STRING" id="147828.A0A4S2M0Y4"/>
<keyword evidence="4 6" id="KW-0472">Membrane</keyword>
<dbReference type="SUPFAM" id="SSF81321">
    <property type="entry name" value="Family A G protein-coupled receptor-like"/>
    <property type="match status" value="1"/>
</dbReference>
<keyword evidence="9" id="KW-1185">Reference proteome</keyword>
<protein>
    <recommendedName>
        <fullName evidence="7">G-protein coupled receptors family 1 profile domain-containing protein</fullName>
    </recommendedName>
</protein>
<comment type="subcellular location">
    <subcellularLocation>
        <location evidence="1">Membrane</location>
    </subcellularLocation>
</comment>
<dbReference type="PRINTS" id="PR00237">
    <property type="entry name" value="GPCRRHODOPSN"/>
</dbReference>
<keyword evidence="3 6" id="KW-1133">Transmembrane helix</keyword>
<dbReference type="Gene3D" id="1.20.1070.10">
    <property type="entry name" value="Rhodopsin 7-helix transmembrane proteins"/>
    <property type="match status" value="1"/>
</dbReference>
<accession>A0A4S2M0Y4</accession>
<evidence type="ECO:0000256" key="5">
    <source>
        <dbReference type="RuleBase" id="RU000688"/>
    </source>
</evidence>
<evidence type="ECO:0000313" key="8">
    <source>
        <dbReference type="EMBL" id="TGZ67367.1"/>
    </source>
</evidence>
<keyword evidence="5" id="KW-0807">Transducer</keyword>
<gene>
    <name evidence="8" type="ORF">CRM22_004826</name>
</gene>
<feature type="domain" description="G-protein coupled receptors family 1 profile" evidence="7">
    <location>
        <begin position="40"/>
        <end position="361"/>
    </location>
</feature>
<evidence type="ECO:0000256" key="6">
    <source>
        <dbReference type="SAM" id="Phobius"/>
    </source>
</evidence>
<dbReference type="PANTHER" id="PTHR46641:SF8">
    <property type="entry name" value="G-PROTEIN COUPLED RECEPTORS FAMILY 1 PROFILE DOMAIN-CONTAINING PROTEIN"/>
    <property type="match status" value="1"/>
</dbReference>
<dbReference type="InterPro" id="IPR017452">
    <property type="entry name" value="GPCR_Rhodpsn_7TM"/>
</dbReference>
<dbReference type="InterPro" id="IPR052954">
    <property type="entry name" value="GPCR-Ligand_Int"/>
</dbReference>
<keyword evidence="5" id="KW-0297">G-protein coupled receptor</keyword>
<comment type="similarity">
    <text evidence="5">Belongs to the G-protein coupled receptor 1 family.</text>
</comment>
<feature type="transmembrane region" description="Helical" evidence="6">
    <location>
        <begin position="298"/>
        <end position="322"/>
    </location>
</feature>
<proteinExistence type="inferred from homology"/>
<dbReference type="Proteomes" id="UP000308267">
    <property type="component" value="Unassembled WGS sequence"/>
</dbReference>
<evidence type="ECO:0000259" key="7">
    <source>
        <dbReference type="PROSITE" id="PS50262"/>
    </source>
</evidence>
<dbReference type="EMBL" id="SJOL01006419">
    <property type="protein sequence ID" value="TGZ67367.1"/>
    <property type="molecule type" value="Genomic_DNA"/>
</dbReference>
<feature type="transmembrane region" description="Helical" evidence="6">
    <location>
        <begin position="154"/>
        <end position="175"/>
    </location>
</feature>
<feature type="transmembrane region" description="Helical" evidence="6">
    <location>
        <begin position="124"/>
        <end position="142"/>
    </location>
</feature>
<comment type="caution">
    <text evidence="8">The sequence shown here is derived from an EMBL/GenBank/DDBJ whole genome shotgun (WGS) entry which is preliminary data.</text>
</comment>
<dbReference type="PROSITE" id="PS00237">
    <property type="entry name" value="G_PROTEIN_RECEP_F1_1"/>
    <property type="match status" value="1"/>
</dbReference>
<feature type="transmembrane region" description="Helical" evidence="6">
    <location>
        <begin position="59"/>
        <end position="80"/>
    </location>
</feature>
<feature type="transmembrane region" description="Helical" evidence="6">
    <location>
        <begin position="342"/>
        <end position="364"/>
    </location>
</feature>
<dbReference type="GO" id="GO:0004930">
    <property type="term" value="F:G protein-coupled receptor activity"/>
    <property type="evidence" value="ECO:0007669"/>
    <property type="project" value="UniProtKB-KW"/>
</dbReference>
<dbReference type="PROSITE" id="PS50262">
    <property type="entry name" value="G_PROTEIN_RECEP_F1_2"/>
    <property type="match status" value="1"/>
</dbReference>
<dbReference type="GO" id="GO:0016020">
    <property type="term" value="C:membrane"/>
    <property type="evidence" value="ECO:0007669"/>
    <property type="project" value="UniProtKB-SubCell"/>
</dbReference>
<keyword evidence="5" id="KW-0675">Receptor</keyword>
<evidence type="ECO:0000256" key="1">
    <source>
        <dbReference type="ARBA" id="ARBA00004370"/>
    </source>
</evidence>
<sequence length="413" mass="46863">MSGVSCDISAASSNIPVPSQPVLLFMLIAYPILTIVGSIGNLLSAFILHPFRTHVSGHVYLACLAIFDTLSLIFNLISFWNMLILKRYLIEKNDIQAVHNIDRLFGSKGVCEIRVYLSFTVRMWSVWTVVILTTERFLLILFPLRFQKFLSPKVAWITIGCSTFLIGLISLPWLFSFSYVVQKDCSASSNAIKTSAQTPSVYELCTPNNVYRVLRLMQIPLIVLLPGIILTFENTKIAFTLAKRRGQWMSSSFAVHGSSNSVKNCNQQSGSDNRIDSVNVNNPMAECHRQAKEQENRLTLQLLIVSCTFWILSMPSLIFVGLRALAENANSAHHVSETFANGYYVSWFLYQLNMCIDFFIYCVVGSTFRETLWALLERDWSRFHRLRNTLCKGRLIDSRECVTATTSDSRRLN</sequence>
<dbReference type="AlphaFoldDB" id="A0A4S2M0Y4"/>
<keyword evidence="2 5" id="KW-0812">Transmembrane</keyword>
<dbReference type="Pfam" id="PF00001">
    <property type="entry name" value="7tm_1"/>
    <property type="match status" value="1"/>
</dbReference>
<evidence type="ECO:0000256" key="3">
    <source>
        <dbReference type="ARBA" id="ARBA00022989"/>
    </source>
</evidence>
<reference evidence="8 9" key="1">
    <citation type="journal article" date="2019" name="BMC Genomics">
        <title>New insights from Opisthorchis felineus genome: update on genomics of the epidemiologically important liver flukes.</title>
        <authorList>
            <person name="Ershov N.I."/>
            <person name="Mordvinov V.A."/>
            <person name="Prokhortchouk E.B."/>
            <person name="Pakharukova M.Y."/>
            <person name="Gunbin K.V."/>
            <person name="Ustyantsev K."/>
            <person name="Genaev M.A."/>
            <person name="Blinov A.G."/>
            <person name="Mazur A."/>
            <person name="Boulygina E."/>
            <person name="Tsygankova S."/>
            <person name="Khrameeva E."/>
            <person name="Chekanov N."/>
            <person name="Fan G."/>
            <person name="Xiao A."/>
            <person name="Zhang H."/>
            <person name="Xu X."/>
            <person name="Yang H."/>
            <person name="Solovyev V."/>
            <person name="Lee S.M."/>
            <person name="Liu X."/>
            <person name="Afonnikov D.A."/>
            <person name="Skryabin K.G."/>
        </authorList>
    </citation>
    <scope>NUCLEOTIDE SEQUENCE [LARGE SCALE GENOMIC DNA]</scope>
    <source>
        <strain evidence="8">AK-0245</strain>
        <tissue evidence="8">Whole organism</tissue>
    </source>
</reference>